<feature type="region of interest" description="Disordered" evidence="1">
    <location>
        <begin position="66"/>
        <end position="92"/>
    </location>
</feature>
<organism evidence="2 3">
    <name type="scientific">Echinococcus granulosus</name>
    <name type="common">Hydatid tapeworm</name>
    <dbReference type="NCBI Taxonomy" id="6210"/>
    <lineage>
        <taxon>Eukaryota</taxon>
        <taxon>Metazoa</taxon>
        <taxon>Spiralia</taxon>
        <taxon>Lophotrochozoa</taxon>
        <taxon>Platyhelminthes</taxon>
        <taxon>Cestoda</taxon>
        <taxon>Eucestoda</taxon>
        <taxon>Cyclophyllidea</taxon>
        <taxon>Taeniidae</taxon>
        <taxon>Echinococcus</taxon>
        <taxon>Echinococcus granulosus group</taxon>
    </lineage>
</organism>
<keyword evidence="3" id="KW-1185">Reference proteome</keyword>
<dbReference type="Proteomes" id="UP000019149">
    <property type="component" value="Unassembled WGS sequence"/>
</dbReference>
<protein>
    <submittedName>
        <fullName evidence="2">Uncharacterized protein</fullName>
    </submittedName>
</protein>
<sequence length="139" mass="15113">MFVCALSVNTGRAVAGYLWLAFICRKVHLGLYTDLNALRLLLLSNTAWVLLKQKIIRLRGISESSEATPLRTGNGRPGPPRPGADSSSVGRSHFESRKCRMCNVHVAPCSMKVARDPKSSSGLIATAFNQFALWAPNTA</sequence>
<dbReference type="GeneID" id="36342813"/>
<gene>
    <name evidence="2" type="ORF">EGR_07098</name>
</gene>
<proteinExistence type="predicted"/>
<dbReference type="RefSeq" id="XP_024349274.1">
    <property type="nucleotide sequence ID" value="XM_024496347.1"/>
</dbReference>
<dbReference type="KEGG" id="egl:EGR_07098"/>
<name>W6U9M7_ECHGR</name>
<accession>W6U9M7</accession>
<dbReference type="EMBL" id="APAU02000069">
    <property type="protein sequence ID" value="EUB58078.1"/>
    <property type="molecule type" value="Genomic_DNA"/>
</dbReference>
<evidence type="ECO:0000256" key="1">
    <source>
        <dbReference type="SAM" id="MobiDB-lite"/>
    </source>
</evidence>
<dbReference type="CTD" id="36342813"/>
<reference evidence="2 3" key="1">
    <citation type="journal article" date="2013" name="Nat. Genet.">
        <title>The genome of the hydatid tapeworm Echinococcus granulosus.</title>
        <authorList>
            <person name="Zheng H."/>
            <person name="Zhang W."/>
            <person name="Zhang L."/>
            <person name="Zhang Z."/>
            <person name="Li J."/>
            <person name="Lu G."/>
            <person name="Zhu Y."/>
            <person name="Wang Y."/>
            <person name="Huang Y."/>
            <person name="Liu J."/>
            <person name="Kang H."/>
            <person name="Chen J."/>
            <person name="Wang L."/>
            <person name="Chen A."/>
            <person name="Yu S."/>
            <person name="Gao Z."/>
            <person name="Jin L."/>
            <person name="Gu W."/>
            <person name="Wang Z."/>
            <person name="Zhao L."/>
            <person name="Shi B."/>
            <person name="Wen H."/>
            <person name="Lin R."/>
            <person name="Jones M.K."/>
            <person name="Brejova B."/>
            <person name="Vinar T."/>
            <person name="Zhao G."/>
            <person name="McManus D.P."/>
            <person name="Chen Z."/>
            <person name="Zhou Y."/>
            <person name="Wang S."/>
        </authorList>
    </citation>
    <scope>NUCLEOTIDE SEQUENCE [LARGE SCALE GENOMIC DNA]</scope>
</reference>
<dbReference type="AlphaFoldDB" id="W6U9M7"/>
<evidence type="ECO:0000313" key="2">
    <source>
        <dbReference type="EMBL" id="EUB58078.1"/>
    </source>
</evidence>
<evidence type="ECO:0000313" key="3">
    <source>
        <dbReference type="Proteomes" id="UP000019149"/>
    </source>
</evidence>
<comment type="caution">
    <text evidence="2">The sequence shown here is derived from an EMBL/GenBank/DDBJ whole genome shotgun (WGS) entry which is preliminary data.</text>
</comment>